<evidence type="ECO:0000313" key="4">
    <source>
        <dbReference type="Proteomes" id="UP000218598"/>
    </source>
</evidence>
<evidence type="ECO:0000256" key="1">
    <source>
        <dbReference type="SAM" id="MobiDB-lite"/>
    </source>
</evidence>
<dbReference type="Proteomes" id="UP000218598">
    <property type="component" value="Unassembled WGS sequence"/>
</dbReference>
<dbReference type="OrthoDB" id="4804006at2"/>
<dbReference type="Pfam" id="PF08768">
    <property type="entry name" value="THAP4_heme-bd"/>
    <property type="match status" value="1"/>
</dbReference>
<evidence type="ECO:0000313" key="3">
    <source>
        <dbReference type="EMBL" id="PCC40907.1"/>
    </source>
</evidence>
<dbReference type="GeneID" id="95327592"/>
<evidence type="ECO:0000259" key="2">
    <source>
        <dbReference type="Pfam" id="PF08768"/>
    </source>
</evidence>
<reference evidence="3 4" key="1">
    <citation type="journal article" date="2017" name="Elife">
        <title>Extensive horizontal gene transfer in cheese-associated bacteria.</title>
        <authorList>
            <person name="Bonham K.S."/>
            <person name="Wolfe B.E."/>
            <person name="Dutton R.J."/>
        </authorList>
    </citation>
    <scope>NUCLEOTIDE SEQUENCE [LARGE SCALE GENOMIC DNA]</scope>
    <source>
        <strain evidence="3 4">341_9</strain>
    </source>
</reference>
<feature type="domain" description="THAP4-like heme-binding" evidence="2">
    <location>
        <begin position="13"/>
        <end position="193"/>
    </location>
</feature>
<name>A0A2A3YNL7_9MICO</name>
<comment type="caution">
    <text evidence="3">The sequence shown here is derived from an EMBL/GenBank/DDBJ whole genome shotgun (WGS) entry which is preliminary data.</text>
</comment>
<feature type="region of interest" description="Disordered" evidence="1">
    <location>
        <begin position="72"/>
        <end position="91"/>
    </location>
</feature>
<dbReference type="AlphaFoldDB" id="A0A2A3YNL7"/>
<dbReference type="Gene3D" id="2.40.128.20">
    <property type="match status" value="1"/>
</dbReference>
<proteinExistence type="predicted"/>
<dbReference type="SUPFAM" id="SSF50814">
    <property type="entry name" value="Lipocalins"/>
    <property type="match status" value="1"/>
</dbReference>
<organism evidence="3 4">
    <name type="scientific">Brachybacterium alimentarium</name>
    <dbReference type="NCBI Taxonomy" id="47845"/>
    <lineage>
        <taxon>Bacteria</taxon>
        <taxon>Bacillati</taxon>
        <taxon>Actinomycetota</taxon>
        <taxon>Actinomycetes</taxon>
        <taxon>Micrococcales</taxon>
        <taxon>Dermabacteraceae</taxon>
        <taxon>Brachybacterium</taxon>
    </lineage>
</organism>
<dbReference type="InterPro" id="IPR012674">
    <property type="entry name" value="Calycin"/>
</dbReference>
<sequence length="216" mass="23422">MPISLDTSLPESLYPLAWLIGTWSGEGAVQRPGDDEAPDRRIEQQLVCTAQDDGTLAWRSTIHEVDEAAPLPPTSVFARDDDSTPAPAGTGERTLLMREDGIWTVGDPLPGQDIAAARAAKPGDPAAFLSHSLQAQFTRQDGSEETWAGEVRGPRVQLAHSAPGRREVTATRMFGYISGRLMWLWEQRLPTTEGAESTASDAPTMAPYLSLELNRA</sequence>
<dbReference type="InterPro" id="IPR014878">
    <property type="entry name" value="THAP4-like_heme-bd"/>
</dbReference>
<dbReference type="RefSeq" id="WP_096165253.1">
    <property type="nucleotide sequence ID" value="NZ_JBQCXU010000013.1"/>
</dbReference>
<gene>
    <name evidence="3" type="ORF">CIK66_01325</name>
</gene>
<dbReference type="EMBL" id="NRGR01000004">
    <property type="protein sequence ID" value="PCC40907.1"/>
    <property type="molecule type" value="Genomic_DNA"/>
</dbReference>
<accession>A0A2A3YNL7</accession>
<keyword evidence="4" id="KW-1185">Reference proteome</keyword>
<protein>
    <recommendedName>
        <fullName evidence="2">THAP4-like heme-binding domain-containing protein</fullName>
    </recommendedName>
</protein>